<feature type="domain" description="F-box" evidence="1">
    <location>
        <begin position="17"/>
        <end position="64"/>
    </location>
</feature>
<dbReference type="HOGENOM" id="CLU_1054580_0_0_1"/>
<proteinExistence type="predicted"/>
<dbReference type="Pfam" id="PF00646">
    <property type="entry name" value="F-box"/>
    <property type="match status" value="1"/>
</dbReference>
<dbReference type="InParanoid" id="G0MFT8"/>
<evidence type="ECO:0000259" key="1">
    <source>
        <dbReference type="PROSITE" id="PS50181"/>
    </source>
</evidence>
<keyword evidence="3" id="KW-1185">Reference proteome</keyword>
<dbReference type="InterPro" id="IPR001810">
    <property type="entry name" value="F-box_dom"/>
</dbReference>
<dbReference type="CDD" id="cd22150">
    <property type="entry name" value="F-box_CeFBXA-like"/>
    <property type="match status" value="1"/>
</dbReference>
<dbReference type="AlphaFoldDB" id="G0MFT8"/>
<dbReference type="SMART" id="SM00256">
    <property type="entry name" value="FBOX"/>
    <property type="match status" value="1"/>
</dbReference>
<reference evidence="3" key="1">
    <citation type="submission" date="2011-07" db="EMBL/GenBank/DDBJ databases">
        <authorList>
            <consortium name="Caenorhabditis brenneri Sequencing and Analysis Consortium"/>
            <person name="Wilson R.K."/>
        </authorList>
    </citation>
    <scope>NUCLEOTIDE SEQUENCE [LARGE SCALE GENOMIC DNA]</scope>
    <source>
        <strain evidence="3">PB2801</strain>
    </source>
</reference>
<dbReference type="InterPro" id="IPR036047">
    <property type="entry name" value="F-box-like_dom_sf"/>
</dbReference>
<dbReference type="EMBL" id="GL379792">
    <property type="protein sequence ID" value="EGT54298.1"/>
    <property type="molecule type" value="Genomic_DNA"/>
</dbReference>
<dbReference type="Proteomes" id="UP000008068">
    <property type="component" value="Unassembled WGS sequence"/>
</dbReference>
<accession>G0MFT8</accession>
<dbReference type="OrthoDB" id="7600185at2759"/>
<evidence type="ECO:0000313" key="3">
    <source>
        <dbReference type="Proteomes" id="UP000008068"/>
    </source>
</evidence>
<protein>
    <recommendedName>
        <fullName evidence="1">F-box domain-containing protein</fullName>
    </recommendedName>
</protein>
<name>G0MFT8_CAEBE</name>
<organism evidence="3">
    <name type="scientific">Caenorhabditis brenneri</name>
    <name type="common">Nematode worm</name>
    <dbReference type="NCBI Taxonomy" id="135651"/>
    <lineage>
        <taxon>Eukaryota</taxon>
        <taxon>Metazoa</taxon>
        <taxon>Ecdysozoa</taxon>
        <taxon>Nematoda</taxon>
        <taxon>Chromadorea</taxon>
        <taxon>Rhabditida</taxon>
        <taxon>Rhabditina</taxon>
        <taxon>Rhabditomorpha</taxon>
        <taxon>Rhabditoidea</taxon>
        <taxon>Rhabditidae</taxon>
        <taxon>Peloderinae</taxon>
        <taxon>Caenorhabditis</taxon>
    </lineage>
</organism>
<dbReference type="SUPFAM" id="SSF81383">
    <property type="entry name" value="F-box domain"/>
    <property type="match status" value="1"/>
</dbReference>
<sequence>MEELASVFQNKVSINSKPNFSDLPLELIEKIVKEADLPSRLVLRKVSKYLRELVKKQEPRYKSVGIVINSNCIQLDLEGVLINYTITKNRNCAVGIPGREPKQFYKENIYVMFDDLMTFMSNRSFYVEHLKITTTDDASYEMFTYLQRKFLRSKTVNSLWVKVNVNQSWKRVSNFIDRRKTQKFECHWLEEESSGWFTECKQVLVLDGDNYVGEESYVIVPKHIRFLQKAENDWQYANARRPENVVKWEVSWPKDRLI</sequence>
<evidence type="ECO:0000313" key="2">
    <source>
        <dbReference type="EMBL" id="EGT54298.1"/>
    </source>
</evidence>
<dbReference type="PROSITE" id="PS50181">
    <property type="entry name" value="FBOX"/>
    <property type="match status" value="1"/>
</dbReference>
<gene>
    <name evidence="2" type="ORF">CAEBREN_05009</name>
</gene>